<feature type="transmembrane region" description="Helical" evidence="1">
    <location>
        <begin position="7"/>
        <end position="25"/>
    </location>
</feature>
<organism evidence="2 3">
    <name type="scientific">Mesonia sediminis</name>
    <dbReference type="NCBI Taxonomy" id="1703946"/>
    <lineage>
        <taxon>Bacteria</taxon>
        <taxon>Pseudomonadati</taxon>
        <taxon>Bacteroidota</taxon>
        <taxon>Flavobacteriia</taxon>
        <taxon>Flavobacteriales</taxon>
        <taxon>Flavobacteriaceae</taxon>
        <taxon>Mesonia</taxon>
    </lineage>
</organism>
<evidence type="ECO:0000313" key="3">
    <source>
        <dbReference type="Proteomes" id="UP001597357"/>
    </source>
</evidence>
<reference evidence="3" key="1">
    <citation type="journal article" date="2019" name="Int. J. Syst. Evol. Microbiol.">
        <title>The Global Catalogue of Microorganisms (GCM) 10K type strain sequencing project: providing services to taxonomists for standard genome sequencing and annotation.</title>
        <authorList>
            <consortium name="The Broad Institute Genomics Platform"/>
            <consortium name="The Broad Institute Genome Sequencing Center for Infectious Disease"/>
            <person name="Wu L."/>
            <person name="Ma J."/>
        </authorList>
    </citation>
    <scope>NUCLEOTIDE SEQUENCE [LARGE SCALE GENOMIC DNA]</scope>
    <source>
        <strain evidence="3">KCTC 42255</strain>
    </source>
</reference>
<keyword evidence="1" id="KW-0472">Membrane</keyword>
<keyword evidence="3" id="KW-1185">Reference proteome</keyword>
<dbReference type="RefSeq" id="WP_379043713.1">
    <property type="nucleotide sequence ID" value="NZ_JBHULZ010000014.1"/>
</dbReference>
<proteinExistence type="predicted"/>
<feature type="transmembrane region" description="Helical" evidence="1">
    <location>
        <begin position="31"/>
        <end position="51"/>
    </location>
</feature>
<protein>
    <submittedName>
        <fullName evidence="2">Uncharacterized protein</fullName>
    </submittedName>
</protein>
<sequence>MKNLGLPLLAITTFILLTVTIFAAMDIAFTWVFYLTVLGQLALVMAVYHVLIDNYSTTKTFTDGYEDAPMAPGEKFR</sequence>
<name>A0ABW5SCG8_9FLAO</name>
<gene>
    <name evidence="2" type="ORF">ACFSQ0_02615</name>
</gene>
<evidence type="ECO:0000256" key="1">
    <source>
        <dbReference type="SAM" id="Phobius"/>
    </source>
</evidence>
<dbReference type="EMBL" id="JBHULZ010000014">
    <property type="protein sequence ID" value="MFD2696872.1"/>
    <property type="molecule type" value="Genomic_DNA"/>
</dbReference>
<evidence type="ECO:0000313" key="2">
    <source>
        <dbReference type="EMBL" id="MFD2696872.1"/>
    </source>
</evidence>
<keyword evidence="1" id="KW-1133">Transmembrane helix</keyword>
<comment type="caution">
    <text evidence="2">The sequence shown here is derived from an EMBL/GenBank/DDBJ whole genome shotgun (WGS) entry which is preliminary data.</text>
</comment>
<keyword evidence="1" id="KW-0812">Transmembrane</keyword>
<accession>A0ABW5SCG8</accession>
<dbReference type="Proteomes" id="UP001597357">
    <property type="component" value="Unassembled WGS sequence"/>
</dbReference>